<accession>A0A9P0HKA5</accession>
<evidence type="ECO:0000259" key="4">
    <source>
        <dbReference type="SMART" id="SM00360"/>
    </source>
</evidence>
<evidence type="ECO:0000256" key="3">
    <source>
        <dbReference type="SAM" id="MobiDB-lite"/>
    </source>
</evidence>
<feature type="region of interest" description="Disordered" evidence="3">
    <location>
        <begin position="647"/>
        <end position="681"/>
    </location>
</feature>
<dbReference type="Gene3D" id="3.30.70.330">
    <property type="match status" value="1"/>
</dbReference>
<evidence type="ECO:0000256" key="2">
    <source>
        <dbReference type="ARBA" id="ARBA00022884"/>
    </source>
</evidence>
<dbReference type="GO" id="GO:0031146">
    <property type="term" value="P:SCF-dependent proteasomal ubiquitin-dependent protein catabolic process"/>
    <property type="evidence" value="ECO:0007669"/>
    <property type="project" value="TreeGrafter"/>
</dbReference>
<dbReference type="SUPFAM" id="SSF52047">
    <property type="entry name" value="RNI-like"/>
    <property type="match status" value="1"/>
</dbReference>
<dbReference type="OrthoDB" id="549243at2759"/>
<dbReference type="SUPFAM" id="SSF54928">
    <property type="entry name" value="RNA-binding domain, RBD"/>
    <property type="match status" value="1"/>
</dbReference>
<dbReference type="SMART" id="SM00367">
    <property type="entry name" value="LRR_CC"/>
    <property type="match status" value="5"/>
</dbReference>
<gene>
    <name evidence="5" type="ORF">NEZAVI_LOCUS12656</name>
</gene>
<dbReference type="Pfam" id="PF00076">
    <property type="entry name" value="RRM_1"/>
    <property type="match status" value="1"/>
</dbReference>
<dbReference type="InterPro" id="IPR006553">
    <property type="entry name" value="Leu-rich_rpt_Cys-con_subtyp"/>
</dbReference>
<dbReference type="Pfam" id="PF13516">
    <property type="entry name" value="LRR_6"/>
    <property type="match status" value="1"/>
</dbReference>
<protein>
    <recommendedName>
        <fullName evidence="4">RRM domain-containing protein</fullName>
    </recommendedName>
</protein>
<dbReference type="AlphaFoldDB" id="A0A9P0HKA5"/>
<evidence type="ECO:0000313" key="6">
    <source>
        <dbReference type="Proteomes" id="UP001152798"/>
    </source>
</evidence>
<feature type="compositionally biased region" description="Acidic residues" evidence="3">
    <location>
        <begin position="647"/>
        <end position="663"/>
    </location>
</feature>
<dbReference type="InterPro" id="IPR001810">
    <property type="entry name" value="F-box_dom"/>
</dbReference>
<dbReference type="GO" id="GO:0019005">
    <property type="term" value="C:SCF ubiquitin ligase complex"/>
    <property type="evidence" value="ECO:0007669"/>
    <property type="project" value="TreeGrafter"/>
</dbReference>
<keyword evidence="1" id="KW-0833">Ubl conjugation pathway</keyword>
<dbReference type="InterPro" id="IPR012677">
    <property type="entry name" value="Nucleotide-bd_a/b_plait_sf"/>
</dbReference>
<dbReference type="EMBL" id="OV725082">
    <property type="protein sequence ID" value="CAH1404205.1"/>
    <property type="molecule type" value="Genomic_DNA"/>
</dbReference>
<feature type="domain" description="RRM" evidence="4">
    <location>
        <begin position="56"/>
        <end position="130"/>
    </location>
</feature>
<evidence type="ECO:0000256" key="1">
    <source>
        <dbReference type="ARBA" id="ARBA00022786"/>
    </source>
</evidence>
<dbReference type="InterPro" id="IPR032675">
    <property type="entry name" value="LRR_dom_sf"/>
</dbReference>
<proteinExistence type="predicted"/>
<dbReference type="InterPro" id="IPR001611">
    <property type="entry name" value="Leu-rich_rpt"/>
</dbReference>
<dbReference type="Proteomes" id="UP001152798">
    <property type="component" value="Chromosome 6"/>
</dbReference>
<dbReference type="PANTHER" id="PTHR13318:SF95">
    <property type="entry name" value="F-BOX PROTEIN YLR352W"/>
    <property type="match status" value="1"/>
</dbReference>
<dbReference type="Pfam" id="PF00646">
    <property type="entry name" value="F-box"/>
    <property type="match status" value="1"/>
</dbReference>
<dbReference type="PANTHER" id="PTHR13318">
    <property type="entry name" value="PARTNER OF PAIRED, ISOFORM B-RELATED"/>
    <property type="match status" value="1"/>
</dbReference>
<dbReference type="CDD" id="cd00590">
    <property type="entry name" value="RRM_SF"/>
    <property type="match status" value="1"/>
</dbReference>
<evidence type="ECO:0000313" key="5">
    <source>
        <dbReference type="EMBL" id="CAH1404205.1"/>
    </source>
</evidence>
<dbReference type="InterPro" id="IPR035979">
    <property type="entry name" value="RBD_domain_sf"/>
</dbReference>
<name>A0A9P0HKA5_NEZVI</name>
<dbReference type="InterPro" id="IPR036047">
    <property type="entry name" value="F-box-like_dom_sf"/>
</dbReference>
<sequence>MAEFVDRSLEFCWIFGGDLDGSAFGRNYSHQEKSFKRMPVNKEGHFTTVDGIPVRKLFIANLTSLTAERHLVLAFKNFGNIVDVSIIKTPTDKSNKSNFGFITFETPAEATRALKKRHSLFILNRKVYVFPADSWHQPLELPNGQIIWDRRKAPAEPEAEANVADEDKLCGTEDSFAETLILAEVDEPDSDCSVSKLNDDCLLLIFDWLPMNERLVLNKVCRRWKLLNMRMWHGIKKLDFTVPPLDSTLSDELLRNYLSLCPNVTHINIAQDGHKLTADAIVTIANCCKKLESIVIRDIKIHKRSLAFLARSCPMLKSFSMDACSTQHDGEMVALVKKSSLEEISLKYSASSVGLWLKYLHPPLKSMSLEMYEFRSDFLLQGIRNVKDTLKELRFVSCESIRSNDVERIASIVPELNSLTLAGGFIDFKSHSLTPITKLKKLTRLDLDNNAFVCDHFLNELSQQCSLLKYLSLSGIDDRYLTVQGLSVLSEFTRLTHLTLACLIKLDDSILKSISQKIKNLQHLDLMGCSSITDEGCQSIVKNCKELEILDVSGCMHVTNLTVTAAIASSLENAGKKKLKIIAGESGIDVDICWSSEVTVDPSSSIMSQYPGTMLIIDPEFRYDDDFFNNLFMDEYEYDDLYDDDSESFFDDDDDDDDDDDEFNIPLNSNLFESDYENSDPGFLFLN</sequence>
<organism evidence="5 6">
    <name type="scientific">Nezara viridula</name>
    <name type="common">Southern green stink bug</name>
    <name type="synonym">Cimex viridulus</name>
    <dbReference type="NCBI Taxonomy" id="85310"/>
    <lineage>
        <taxon>Eukaryota</taxon>
        <taxon>Metazoa</taxon>
        <taxon>Ecdysozoa</taxon>
        <taxon>Arthropoda</taxon>
        <taxon>Hexapoda</taxon>
        <taxon>Insecta</taxon>
        <taxon>Pterygota</taxon>
        <taxon>Neoptera</taxon>
        <taxon>Paraneoptera</taxon>
        <taxon>Hemiptera</taxon>
        <taxon>Heteroptera</taxon>
        <taxon>Panheteroptera</taxon>
        <taxon>Pentatomomorpha</taxon>
        <taxon>Pentatomoidea</taxon>
        <taxon>Pentatomidae</taxon>
        <taxon>Pentatominae</taxon>
        <taxon>Nezara</taxon>
    </lineage>
</organism>
<dbReference type="InterPro" id="IPR000504">
    <property type="entry name" value="RRM_dom"/>
</dbReference>
<dbReference type="Gene3D" id="3.80.10.10">
    <property type="entry name" value="Ribonuclease Inhibitor"/>
    <property type="match status" value="2"/>
</dbReference>
<dbReference type="SMART" id="SM00360">
    <property type="entry name" value="RRM"/>
    <property type="match status" value="1"/>
</dbReference>
<dbReference type="GO" id="GO:0003723">
    <property type="term" value="F:RNA binding"/>
    <property type="evidence" value="ECO:0007669"/>
    <property type="project" value="UniProtKB-KW"/>
</dbReference>
<keyword evidence="2" id="KW-0694">RNA-binding</keyword>
<dbReference type="SUPFAM" id="SSF81383">
    <property type="entry name" value="F-box domain"/>
    <property type="match status" value="1"/>
</dbReference>
<reference evidence="5" key="1">
    <citation type="submission" date="2022-01" db="EMBL/GenBank/DDBJ databases">
        <authorList>
            <person name="King R."/>
        </authorList>
    </citation>
    <scope>NUCLEOTIDE SEQUENCE</scope>
</reference>
<keyword evidence="6" id="KW-1185">Reference proteome</keyword>